<dbReference type="PROSITE" id="PS50011">
    <property type="entry name" value="PROTEIN_KINASE_DOM"/>
    <property type="match status" value="1"/>
</dbReference>
<evidence type="ECO:0000313" key="8">
    <source>
        <dbReference type="EMBL" id="PYE19111.1"/>
    </source>
</evidence>
<dbReference type="SMART" id="SM00220">
    <property type="entry name" value="S_TKc"/>
    <property type="match status" value="1"/>
</dbReference>
<evidence type="ECO:0000256" key="3">
    <source>
        <dbReference type="ARBA" id="ARBA00022679"/>
    </source>
</evidence>
<dbReference type="CDD" id="cd14014">
    <property type="entry name" value="STKc_PknB_like"/>
    <property type="match status" value="1"/>
</dbReference>
<gene>
    <name evidence="8" type="ORF">DFR67_10321</name>
</gene>
<dbReference type="Pfam" id="PF00069">
    <property type="entry name" value="Pkinase"/>
    <property type="match status" value="1"/>
</dbReference>
<dbReference type="Gene3D" id="3.30.200.20">
    <property type="entry name" value="Phosphorylase Kinase, domain 1"/>
    <property type="match status" value="1"/>
</dbReference>
<dbReference type="GO" id="GO:0004674">
    <property type="term" value="F:protein serine/threonine kinase activity"/>
    <property type="evidence" value="ECO:0007669"/>
    <property type="project" value="UniProtKB-KW"/>
</dbReference>
<feature type="domain" description="Protein kinase" evidence="7">
    <location>
        <begin position="14"/>
        <end position="288"/>
    </location>
</feature>
<organism evidence="8 9">
    <name type="scientific">Williamsia limnetica</name>
    <dbReference type="NCBI Taxonomy" id="882452"/>
    <lineage>
        <taxon>Bacteria</taxon>
        <taxon>Bacillati</taxon>
        <taxon>Actinomycetota</taxon>
        <taxon>Actinomycetes</taxon>
        <taxon>Mycobacteriales</taxon>
        <taxon>Nocardiaceae</taxon>
        <taxon>Williamsia</taxon>
    </lineage>
</organism>
<dbReference type="PROSITE" id="PS00108">
    <property type="entry name" value="PROTEIN_KINASE_ST"/>
    <property type="match status" value="1"/>
</dbReference>
<keyword evidence="6" id="KW-0067">ATP-binding</keyword>
<comment type="caution">
    <text evidence="8">The sequence shown here is derived from an EMBL/GenBank/DDBJ whole genome shotgun (WGS) entry which is preliminary data.</text>
</comment>
<evidence type="ECO:0000256" key="4">
    <source>
        <dbReference type="ARBA" id="ARBA00022741"/>
    </source>
</evidence>
<keyword evidence="2" id="KW-0723">Serine/threonine-protein kinase</keyword>
<proteinExistence type="predicted"/>
<keyword evidence="4" id="KW-0547">Nucleotide-binding</keyword>
<evidence type="ECO:0000256" key="2">
    <source>
        <dbReference type="ARBA" id="ARBA00022527"/>
    </source>
</evidence>
<dbReference type="EC" id="2.7.11.1" evidence="1"/>
<evidence type="ECO:0000256" key="5">
    <source>
        <dbReference type="ARBA" id="ARBA00022777"/>
    </source>
</evidence>
<dbReference type="EMBL" id="QJSP01000003">
    <property type="protein sequence ID" value="PYE19111.1"/>
    <property type="molecule type" value="Genomic_DNA"/>
</dbReference>
<name>A0A318RND8_WILLI</name>
<sequence length="311" mass="34257">MPVILVPGTRVAGLTVRAHLGSGGTSEVYKVHNPVADRIEALKILDTEFTDVEVARTRFEREFEIARALEHPHIVAMYRSGEMTGEVLGPHRGHSALWMTMQYVEGTTAAVLVPTAHGQVRLPLMLRVLTQIADALDYAHRMDVLHRDVKPSNILIGHDDEISAVLTDFGIARFLDDTRPVAQNGRIVGSIPYAAPEMLQGQQLSTATDVYALACTVVELVTGRPPFPYPTTFGIVHAHIAGIPPKLSERRSWIPVAVDSIVAKALAKKPAERYQRCSEFIGLIENALRDVPVPPDSARPFAWSRFRGRGR</sequence>
<evidence type="ECO:0000313" key="9">
    <source>
        <dbReference type="Proteomes" id="UP000247591"/>
    </source>
</evidence>
<dbReference type="InterPro" id="IPR011009">
    <property type="entry name" value="Kinase-like_dom_sf"/>
</dbReference>
<evidence type="ECO:0000256" key="1">
    <source>
        <dbReference type="ARBA" id="ARBA00012513"/>
    </source>
</evidence>
<protein>
    <recommendedName>
        <fullName evidence="1">non-specific serine/threonine protein kinase</fullName>
        <ecNumber evidence="1">2.7.11.1</ecNumber>
    </recommendedName>
</protein>
<dbReference type="Proteomes" id="UP000247591">
    <property type="component" value="Unassembled WGS sequence"/>
</dbReference>
<accession>A0A318RND8</accession>
<keyword evidence="5 8" id="KW-0418">Kinase</keyword>
<dbReference type="GO" id="GO:0005524">
    <property type="term" value="F:ATP binding"/>
    <property type="evidence" value="ECO:0007669"/>
    <property type="project" value="UniProtKB-KW"/>
</dbReference>
<keyword evidence="3" id="KW-0808">Transferase</keyword>
<dbReference type="AlphaFoldDB" id="A0A318RND8"/>
<dbReference type="InterPro" id="IPR000719">
    <property type="entry name" value="Prot_kinase_dom"/>
</dbReference>
<dbReference type="PANTHER" id="PTHR43289:SF6">
    <property type="entry name" value="SERINE_THREONINE-PROTEIN KINASE NEKL-3"/>
    <property type="match status" value="1"/>
</dbReference>
<evidence type="ECO:0000259" key="7">
    <source>
        <dbReference type="PROSITE" id="PS50011"/>
    </source>
</evidence>
<keyword evidence="9" id="KW-1185">Reference proteome</keyword>
<dbReference type="PANTHER" id="PTHR43289">
    <property type="entry name" value="MITOGEN-ACTIVATED PROTEIN KINASE KINASE KINASE 20-RELATED"/>
    <property type="match status" value="1"/>
</dbReference>
<dbReference type="SUPFAM" id="SSF56112">
    <property type="entry name" value="Protein kinase-like (PK-like)"/>
    <property type="match status" value="1"/>
</dbReference>
<reference evidence="8 9" key="1">
    <citation type="submission" date="2018-06" db="EMBL/GenBank/DDBJ databases">
        <title>Genomic Encyclopedia of Type Strains, Phase IV (KMG-IV): sequencing the most valuable type-strain genomes for metagenomic binning, comparative biology and taxonomic classification.</title>
        <authorList>
            <person name="Goeker M."/>
        </authorList>
    </citation>
    <scope>NUCLEOTIDE SEQUENCE [LARGE SCALE GENOMIC DNA]</scope>
    <source>
        <strain evidence="8 9">DSM 45521</strain>
    </source>
</reference>
<dbReference type="InterPro" id="IPR008271">
    <property type="entry name" value="Ser/Thr_kinase_AS"/>
</dbReference>
<dbReference type="Gene3D" id="1.10.510.10">
    <property type="entry name" value="Transferase(Phosphotransferase) domain 1"/>
    <property type="match status" value="1"/>
</dbReference>
<evidence type="ECO:0000256" key="6">
    <source>
        <dbReference type="ARBA" id="ARBA00022840"/>
    </source>
</evidence>